<proteinExistence type="predicted"/>
<keyword evidence="4" id="KW-1185">Reference proteome</keyword>
<keyword evidence="2" id="KW-1133">Transmembrane helix</keyword>
<accession>A0A1G6JTD2</accession>
<feature type="transmembrane region" description="Helical" evidence="2">
    <location>
        <begin position="64"/>
        <end position="81"/>
    </location>
</feature>
<evidence type="ECO:0000256" key="2">
    <source>
        <dbReference type="SAM" id="Phobius"/>
    </source>
</evidence>
<evidence type="ECO:0008006" key="5">
    <source>
        <dbReference type="Google" id="ProtNLM"/>
    </source>
</evidence>
<evidence type="ECO:0000313" key="4">
    <source>
        <dbReference type="Proteomes" id="UP000198781"/>
    </source>
</evidence>
<sequence length="481" mass="51780">MKPDSFPWAELDARKPAKPEKGAATSPALKSRGAIVFAGLSYLFVAFAFSYLDRKFKGFGVESLLWLVWALVGFGAGAINLRRAEGAGATQWMVLGLLGLVLALIPGVALYAFPRWVCLALLIIIGARAATMRTRRDFYLTLTVIFTVSFMVATHYNADWSLWFYLGPAWLFGAFALAWLHAEGVAIPRWTKFSMATGFVGLSFVLASVLFLFAPRPPVLGFGFLPPGADVPGLFDEPAGDAGGMTGQSGKQSGTASGSSHKPGQGGGAQGEATLRSGGLAQQWGDMLGRMREAARDPTVPQWQRGAIQGMVGTAQSLLDRLTGSPAGGEGQGGMVQSPSPRPTFTPPSLLDLLLWLALAVAAWLLVRYRYRLGLSAALGISWLLAKPFPAQSMRLSARAMTWCLRIRSHPPARGQSVREHWSSVPGIAPMARKWLRYALESYCATRFGGVPATRQRALHMRQAVQGTCDILMGALPELGR</sequence>
<feature type="transmembrane region" description="Helical" evidence="2">
    <location>
        <begin position="193"/>
        <end position="214"/>
    </location>
</feature>
<protein>
    <recommendedName>
        <fullName evidence="5">Protein-glutamine gamma-glutamyltransferase TgpA N-terminal domain-containing protein</fullName>
    </recommendedName>
</protein>
<feature type="transmembrane region" description="Helical" evidence="2">
    <location>
        <begin position="349"/>
        <end position="367"/>
    </location>
</feature>
<feature type="region of interest" description="Disordered" evidence="1">
    <location>
        <begin position="235"/>
        <end position="273"/>
    </location>
</feature>
<feature type="compositionally biased region" description="Polar residues" evidence="1">
    <location>
        <begin position="248"/>
        <end position="262"/>
    </location>
</feature>
<dbReference type="STRING" id="187868.SAMN05192589_101478"/>
<keyword evidence="2" id="KW-0812">Transmembrane</keyword>
<reference evidence="3 4" key="1">
    <citation type="submission" date="2016-10" db="EMBL/GenBank/DDBJ databases">
        <authorList>
            <person name="de Groot N.N."/>
        </authorList>
    </citation>
    <scope>NUCLEOTIDE SEQUENCE [LARGE SCALE GENOMIC DNA]</scope>
    <source>
        <strain evidence="3 4">DSM 16619</strain>
    </source>
</reference>
<name>A0A1G6JTD2_9BURK</name>
<feature type="transmembrane region" description="Helical" evidence="2">
    <location>
        <begin position="162"/>
        <end position="181"/>
    </location>
</feature>
<organism evidence="3 4">
    <name type="scientific">Paracidovorax valerianellae</name>
    <dbReference type="NCBI Taxonomy" id="187868"/>
    <lineage>
        <taxon>Bacteria</taxon>
        <taxon>Pseudomonadati</taxon>
        <taxon>Pseudomonadota</taxon>
        <taxon>Betaproteobacteria</taxon>
        <taxon>Burkholderiales</taxon>
        <taxon>Comamonadaceae</taxon>
        <taxon>Paracidovorax</taxon>
    </lineage>
</organism>
<evidence type="ECO:0000256" key="1">
    <source>
        <dbReference type="SAM" id="MobiDB-lite"/>
    </source>
</evidence>
<feature type="transmembrane region" description="Helical" evidence="2">
    <location>
        <begin position="138"/>
        <end position="156"/>
    </location>
</feature>
<dbReference type="AlphaFoldDB" id="A0A1G6JTD2"/>
<dbReference type="OrthoDB" id="8821432at2"/>
<feature type="transmembrane region" description="Helical" evidence="2">
    <location>
        <begin position="93"/>
        <end position="126"/>
    </location>
</feature>
<dbReference type="RefSeq" id="WP_092739876.1">
    <property type="nucleotide sequence ID" value="NZ_FMZC01000001.1"/>
</dbReference>
<evidence type="ECO:0000313" key="3">
    <source>
        <dbReference type="EMBL" id="SDC22010.1"/>
    </source>
</evidence>
<dbReference type="Proteomes" id="UP000198781">
    <property type="component" value="Unassembled WGS sequence"/>
</dbReference>
<dbReference type="EMBL" id="FMZC01000001">
    <property type="protein sequence ID" value="SDC22010.1"/>
    <property type="molecule type" value="Genomic_DNA"/>
</dbReference>
<feature type="transmembrane region" description="Helical" evidence="2">
    <location>
        <begin position="34"/>
        <end position="52"/>
    </location>
</feature>
<gene>
    <name evidence="3" type="ORF">SAMN05192589_101478</name>
</gene>
<keyword evidence="2" id="KW-0472">Membrane</keyword>